<dbReference type="GO" id="GO:0003700">
    <property type="term" value="F:DNA-binding transcription factor activity"/>
    <property type="evidence" value="ECO:0007669"/>
    <property type="project" value="TreeGrafter"/>
</dbReference>
<dbReference type="NCBIfam" id="NF041196">
    <property type="entry name" value="ScbR_bind_reg"/>
    <property type="match status" value="1"/>
</dbReference>
<dbReference type="PROSITE" id="PS01081">
    <property type="entry name" value="HTH_TETR_1"/>
    <property type="match status" value="1"/>
</dbReference>
<dbReference type="Proteomes" id="UP000471293">
    <property type="component" value="Unassembled WGS sequence"/>
</dbReference>
<dbReference type="RefSeq" id="WP_164346304.1">
    <property type="nucleotide sequence ID" value="NZ_JAAGLQ010000411.1"/>
</dbReference>
<dbReference type="Pfam" id="PF00440">
    <property type="entry name" value="TetR_N"/>
    <property type="match status" value="1"/>
</dbReference>
<dbReference type="InterPro" id="IPR001647">
    <property type="entry name" value="HTH_TetR"/>
</dbReference>
<dbReference type="Gene3D" id="1.10.357.10">
    <property type="entry name" value="Tetracycline Repressor, domain 2"/>
    <property type="match status" value="1"/>
</dbReference>
<keyword evidence="1" id="KW-0805">Transcription regulation</keyword>
<dbReference type="InterPro" id="IPR009057">
    <property type="entry name" value="Homeodomain-like_sf"/>
</dbReference>
<evidence type="ECO:0000256" key="3">
    <source>
        <dbReference type="ARBA" id="ARBA00023163"/>
    </source>
</evidence>
<accession>A0A6N9U6T7</accession>
<keyword evidence="2 4" id="KW-0238">DNA-binding</keyword>
<feature type="domain" description="HTH tetR-type" evidence="5">
    <location>
        <begin position="8"/>
        <end position="68"/>
    </location>
</feature>
<gene>
    <name evidence="6" type="ORF">G3I29_19335</name>
</gene>
<name>A0A6N9U6T7_STRHA</name>
<keyword evidence="3" id="KW-0804">Transcription</keyword>
<dbReference type="PROSITE" id="PS50977">
    <property type="entry name" value="HTH_TETR_2"/>
    <property type="match status" value="1"/>
</dbReference>
<evidence type="ECO:0000313" key="7">
    <source>
        <dbReference type="Proteomes" id="UP000471293"/>
    </source>
</evidence>
<feature type="DNA-binding region" description="H-T-H motif" evidence="4">
    <location>
        <begin position="31"/>
        <end position="50"/>
    </location>
</feature>
<reference evidence="6 7" key="1">
    <citation type="submission" date="2020-01" db="EMBL/GenBank/DDBJ databases">
        <title>Insect and environment-associated Actinomycetes.</title>
        <authorList>
            <person name="Currrie C."/>
            <person name="Chevrette M."/>
            <person name="Carlson C."/>
            <person name="Stubbendieck R."/>
            <person name="Wendt-Pienkowski E."/>
        </authorList>
    </citation>
    <scope>NUCLEOTIDE SEQUENCE [LARGE SCALE GENOMIC DNA]</scope>
    <source>
        <strain evidence="6 7">SID11342</strain>
    </source>
</reference>
<organism evidence="6 7">
    <name type="scientific">Streptomyces halstedii</name>
    <dbReference type="NCBI Taxonomy" id="1944"/>
    <lineage>
        <taxon>Bacteria</taxon>
        <taxon>Bacillati</taxon>
        <taxon>Actinomycetota</taxon>
        <taxon>Actinomycetes</taxon>
        <taxon>Kitasatosporales</taxon>
        <taxon>Streptomycetaceae</taxon>
        <taxon>Streptomyces</taxon>
    </lineage>
</organism>
<dbReference type="PANTHER" id="PTHR30055:SF234">
    <property type="entry name" value="HTH-TYPE TRANSCRIPTIONAL REGULATOR BETI"/>
    <property type="match status" value="1"/>
</dbReference>
<dbReference type="EMBL" id="JAAGLQ010000411">
    <property type="protein sequence ID" value="NEA17626.1"/>
    <property type="molecule type" value="Genomic_DNA"/>
</dbReference>
<dbReference type="InterPro" id="IPR023772">
    <property type="entry name" value="DNA-bd_HTH_TetR-type_CS"/>
</dbReference>
<evidence type="ECO:0000256" key="4">
    <source>
        <dbReference type="PROSITE-ProRule" id="PRU00335"/>
    </source>
</evidence>
<dbReference type="InterPro" id="IPR047923">
    <property type="entry name" value="ArpA-like"/>
</dbReference>
<proteinExistence type="predicted"/>
<dbReference type="PANTHER" id="PTHR30055">
    <property type="entry name" value="HTH-TYPE TRANSCRIPTIONAL REGULATOR RUTR"/>
    <property type="match status" value="1"/>
</dbReference>
<dbReference type="PRINTS" id="PR00455">
    <property type="entry name" value="HTHTETR"/>
</dbReference>
<comment type="caution">
    <text evidence="6">The sequence shown here is derived from an EMBL/GenBank/DDBJ whole genome shotgun (WGS) entry which is preliminary data.</text>
</comment>
<evidence type="ECO:0000256" key="2">
    <source>
        <dbReference type="ARBA" id="ARBA00023125"/>
    </source>
</evidence>
<evidence type="ECO:0000256" key="1">
    <source>
        <dbReference type="ARBA" id="ARBA00023015"/>
    </source>
</evidence>
<dbReference type="AlphaFoldDB" id="A0A6N9U6T7"/>
<dbReference type="InterPro" id="IPR036271">
    <property type="entry name" value="Tet_transcr_reg_TetR-rel_C_sf"/>
</dbReference>
<dbReference type="GO" id="GO:0000976">
    <property type="term" value="F:transcription cis-regulatory region binding"/>
    <property type="evidence" value="ECO:0007669"/>
    <property type="project" value="TreeGrafter"/>
</dbReference>
<dbReference type="SUPFAM" id="SSF48498">
    <property type="entry name" value="Tetracyclin repressor-like, C-terminal domain"/>
    <property type="match status" value="1"/>
</dbReference>
<sequence>MAKQDRAVRTRQELIRSAAVAFDRSGYALSSLTEISRGAGVSSGALHFHFSSKRALGRAVEESAAQALGDIVALPRCEQPPPLGHLVSTSHLLACRLGEDVVLRAGFGLAADATWMEDVTLWRTWRGWVRSTLTRARREGTLSPDVPLEDAVSAVTAAVVGAQALGRFDVEWSPDYALTQFWNLMLPRISAMVPAE</sequence>
<protein>
    <submittedName>
        <fullName evidence="6">TetR family transcriptional regulator</fullName>
    </submittedName>
</protein>
<dbReference type="SUPFAM" id="SSF46689">
    <property type="entry name" value="Homeodomain-like"/>
    <property type="match status" value="1"/>
</dbReference>
<evidence type="ECO:0000259" key="5">
    <source>
        <dbReference type="PROSITE" id="PS50977"/>
    </source>
</evidence>
<evidence type="ECO:0000313" key="6">
    <source>
        <dbReference type="EMBL" id="NEA17626.1"/>
    </source>
</evidence>
<dbReference type="InterPro" id="IPR050109">
    <property type="entry name" value="HTH-type_TetR-like_transc_reg"/>
</dbReference>